<reference evidence="5 6" key="1">
    <citation type="submission" date="2016-10" db="EMBL/GenBank/DDBJ databases">
        <authorList>
            <person name="de Groot N.N."/>
        </authorList>
    </citation>
    <scope>NUCLEOTIDE SEQUENCE [LARGE SCALE GENOMIC DNA]</scope>
    <source>
        <strain evidence="5 6">DSM 15893</strain>
    </source>
</reference>
<dbReference type="EMBL" id="FOWR01000001">
    <property type="protein sequence ID" value="SFO70695.1"/>
    <property type="molecule type" value="Genomic_DNA"/>
</dbReference>
<dbReference type="OrthoDB" id="9809379at2"/>
<dbReference type="STRING" id="1121869.SAMN03084138_00119"/>
<evidence type="ECO:0000256" key="2">
    <source>
        <dbReference type="ARBA" id="ARBA00022741"/>
    </source>
</evidence>
<evidence type="ECO:0000259" key="4">
    <source>
        <dbReference type="SMART" id="SM00382"/>
    </source>
</evidence>
<dbReference type="InterPro" id="IPR054472">
    <property type="entry name" value="WHD"/>
</dbReference>
<feature type="domain" description="AAA+ ATPase" evidence="4">
    <location>
        <begin position="473"/>
        <end position="605"/>
    </location>
</feature>
<dbReference type="Gene3D" id="3.40.50.300">
    <property type="entry name" value="P-loop containing nucleotide triphosphate hydrolases"/>
    <property type="match status" value="1"/>
</dbReference>
<dbReference type="GeneID" id="35873659"/>
<evidence type="ECO:0000313" key="6">
    <source>
        <dbReference type="Proteomes" id="UP000182692"/>
    </source>
</evidence>
<name>A0A1I5JD11_9GAMM</name>
<protein>
    <submittedName>
        <fullName evidence="5">ATPase family associated with various cellular activities (AAA)</fullName>
    </submittedName>
</protein>
<keyword evidence="3" id="KW-0067">ATP-binding</keyword>
<evidence type="ECO:0000313" key="5">
    <source>
        <dbReference type="EMBL" id="SFO70695.1"/>
    </source>
</evidence>
<dbReference type="InterPro" id="IPR050221">
    <property type="entry name" value="26S_Proteasome_ATPase"/>
</dbReference>
<sequence length="688" mass="76603">MTDILRFDAEKENANATSSVSAEHTRESASFMSWQQANHSHMVDVIAWVQEGLAILSKPSLAGRGERKNIRPLSEIHRQYVTEPPTAFTLLVQQFGLNGVDQTALALSLSAALDSDVSKICASMSGNPLQTNPSIGMALSLHGLSDQGGESDRSVFSPHSPLRYWLLIEWQSIGASDAIISPDERILNFVRGVNYLDERLSVMLEPTRDHAAQRPLSASQEIQRIGALRFIQQMMQVHTQSHRAIIELYGEDKTSKRNMAHTLAASVGMNLHRLHATSLPTHANDLDALSRLWQREAGLSPLLLVIEGTDDPSRQHVVEQFVERIHGVVVLEAGDSPMGIFPHSFPLHVARPSVTEQEQYWRQLLPHADADLPLRLSEQFSFSQSDIQQLVTVSSLHEQGGLHVEHVLWKACQRHSSTALSRLAQRIDCKANWETLVLPPKQTTMLEQLTAQVGLRNRVYQQWGFRERMSRGMGISAMFCGDSGTGKTMAAEAIASALELDLYRIDLSSVISKYIGETEKKMRELFQAAEQCGAILFFDEADALFGKRSDVKSSNDRYANIGIDDLLQRIESYRGLAILATNLKSSIDKAFLRRLRFVVDFPFPGPAERERIWRTVFPPQTPLSDDVDPVRLSRLNLTGGSIHNVALNGAFLAAQHNEPVAMRFLMEAASAELQKLDRPVKAGDLDYG</sequence>
<gene>
    <name evidence="5" type="ORF">SAMN03084138_00119</name>
</gene>
<dbReference type="AlphaFoldDB" id="A0A1I5JD11"/>
<organism evidence="5 6">
    <name type="scientific">Enterovibrio norvegicus DSM 15893</name>
    <dbReference type="NCBI Taxonomy" id="1121869"/>
    <lineage>
        <taxon>Bacteria</taxon>
        <taxon>Pseudomonadati</taxon>
        <taxon>Pseudomonadota</taxon>
        <taxon>Gammaproteobacteria</taxon>
        <taxon>Vibrionales</taxon>
        <taxon>Vibrionaceae</taxon>
        <taxon>Enterovibrio</taxon>
    </lineage>
</organism>
<dbReference type="InterPro" id="IPR027417">
    <property type="entry name" value="P-loop_NTPase"/>
</dbReference>
<dbReference type="SMART" id="SM00382">
    <property type="entry name" value="AAA"/>
    <property type="match status" value="1"/>
</dbReference>
<dbReference type="PANTHER" id="PTHR23073">
    <property type="entry name" value="26S PROTEASOME REGULATORY SUBUNIT"/>
    <property type="match status" value="1"/>
</dbReference>
<dbReference type="GO" id="GO:0005524">
    <property type="term" value="F:ATP binding"/>
    <property type="evidence" value="ECO:0007669"/>
    <property type="project" value="UniProtKB-KW"/>
</dbReference>
<dbReference type="CDD" id="cd19481">
    <property type="entry name" value="RecA-like_protease"/>
    <property type="match status" value="1"/>
</dbReference>
<dbReference type="Proteomes" id="UP000182692">
    <property type="component" value="Unassembled WGS sequence"/>
</dbReference>
<dbReference type="InterPro" id="IPR003959">
    <property type="entry name" value="ATPase_AAA_core"/>
</dbReference>
<dbReference type="RefSeq" id="WP_074924846.1">
    <property type="nucleotide sequence ID" value="NZ_FOWR01000001.1"/>
</dbReference>
<evidence type="ECO:0000256" key="1">
    <source>
        <dbReference type="ARBA" id="ARBA00006914"/>
    </source>
</evidence>
<evidence type="ECO:0000256" key="3">
    <source>
        <dbReference type="ARBA" id="ARBA00022840"/>
    </source>
</evidence>
<dbReference type="Pfam" id="PF22977">
    <property type="entry name" value="WHD"/>
    <property type="match status" value="1"/>
</dbReference>
<dbReference type="Pfam" id="PF00004">
    <property type="entry name" value="AAA"/>
    <property type="match status" value="1"/>
</dbReference>
<accession>A0A1I5JD11</accession>
<dbReference type="GO" id="GO:0016887">
    <property type="term" value="F:ATP hydrolysis activity"/>
    <property type="evidence" value="ECO:0007669"/>
    <property type="project" value="InterPro"/>
</dbReference>
<keyword evidence="2" id="KW-0547">Nucleotide-binding</keyword>
<comment type="similarity">
    <text evidence="1">Belongs to the AAA ATPase family.</text>
</comment>
<proteinExistence type="inferred from homology"/>
<dbReference type="SUPFAM" id="SSF52540">
    <property type="entry name" value="P-loop containing nucleoside triphosphate hydrolases"/>
    <property type="match status" value="1"/>
</dbReference>
<dbReference type="InterPro" id="IPR003593">
    <property type="entry name" value="AAA+_ATPase"/>
</dbReference>